<keyword evidence="2" id="KW-1185">Reference proteome</keyword>
<comment type="caution">
    <text evidence="1">The sequence shown here is derived from an EMBL/GenBank/DDBJ whole genome shotgun (WGS) entry which is preliminary data.</text>
</comment>
<dbReference type="Proteomes" id="UP001139179">
    <property type="component" value="Unassembled WGS sequence"/>
</dbReference>
<proteinExistence type="predicted"/>
<dbReference type="RefSeq" id="WP_251222779.1">
    <property type="nucleotide sequence ID" value="NZ_JAMBOL010000004.1"/>
</dbReference>
<dbReference type="EMBL" id="JAMBOL010000004">
    <property type="protein sequence ID" value="MCM3713980.1"/>
    <property type="molecule type" value="Genomic_DNA"/>
</dbReference>
<dbReference type="AlphaFoldDB" id="A0A9X2DQI1"/>
<evidence type="ECO:0000313" key="2">
    <source>
        <dbReference type="Proteomes" id="UP001139179"/>
    </source>
</evidence>
<sequence length="96" mass="11262">MIDLQFEQYRECKLDGFNLVDSYPVQQWTHYVARFSGADLPEQLLEPEALIIANDTGEVLQIVLREEGCDSPMFQFTETEKKQITAWFDEEISRKK</sequence>
<name>A0A9X2DQI1_9BACI</name>
<evidence type="ECO:0000313" key="1">
    <source>
        <dbReference type="EMBL" id="MCM3713980.1"/>
    </source>
</evidence>
<protein>
    <submittedName>
        <fullName evidence="1">Uncharacterized protein</fullName>
    </submittedName>
</protein>
<organism evidence="1 2">
    <name type="scientific">Halalkalibacter oceani</name>
    <dbReference type="NCBI Taxonomy" id="1653776"/>
    <lineage>
        <taxon>Bacteria</taxon>
        <taxon>Bacillati</taxon>
        <taxon>Bacillota</taxon>
        <taxon>Bacilli</taxon>
        <taxon>Bacillales</taxon>
        <taxon>Bacillaceae</taxon>
        <taxon>Halalkalibacter</taxon>
    </lineage>
</organism>
<gene>
    <name evidence="1" type="ORF">M3202_07765</name>
</gene>
<accession>A0A9X2DQI1</accession>
<reference evidence="1" key="1">
    <citation type="submission" date="2022-05" db="EMBL/GenBank/DDBJ databases">
        <title>Comparative Genomics of Spacecraft Associated Microbes.</title>
        <authorList>
            <person name="Tran M.T."/>
            <person name="Wright A."/>
            <person name="Seuylemezian A."/>
            <person name="Eisen J."/>
            <person name="Coil D."/>
        </authorList>
    </citation>
    <scope>NUCLEOTIDE SEQUENCE</scope>
    <source>
        <strain evidence="1">214.1.1</strain>
    </source>
</reference>